<protein>
    <submittedName>
        <fullName evidence="2">Uncharacterized protein</fullName>
    </submittedName>
</protein>
<evidence type="ECO:0000256" key="1">
    <source>
        <dbReference type="SAM" id="MobiDB-lite"/>
    </source>
</evidence>
<dbReference type="AlphaFoldDB" id="A0A6J4IWE4"/>
<proteinExistence type="predicted"/>
<feature type="compositionally biased region" description="Basic and acidic residues" evidence="1">
    <location>
        <begin position="116"/>
        <end position="126"/>
    </location>
</feature>
<feature type="region of interest" description="Disordered" evidence="1">
    <location>
        <begin position="1"/>
        <end position="146"/>
    </location>
</feature>
<feature type="non-terminal residue" evidence="2">
    <location>
        <position position="1"/>
    </location>
</feature>
<gene>
    <name evidence="2" type="ORF">AVDCRST_MAG04-2608</name>
</gene>
<organism evidence="2">
    <name type="scientific">uncultured Acetobacteraceae bacterium</name>
    <dbReference type="NCBI Taxonomy" id="169975"/>
    <lineage>
        <taxon>Bacteria</taxon>
        <taxon>Pseudomonadati</taxon>
        <taxon>Pseudomonadota</taxon>
        <taxon>Alphaproteobacteria</taxon>
        <taxon>Acetobacterales</taxon>
        <taxon>Acetobacteraceae</taxon>
        <taxon>environmental samples</taxon>
    </lineage>
</organism>
<feature type="compositionally biased region" description="Basic residues" evidence="1">
    <location>
        <begin position="42"/>
        <end position="60"/>
    </location>
</feature>
<name>A0A6J4IWE4_9PROT</name>
<feature type="non-terminal residue" evidence="2">
    <location>
        <position position="146"/>
    </location>
</feature>
<feature type="compositionally biased region" description="Basic and acidic residues" evidence="1">
    <location>
        <begin position="137"/>
        <end position="146"/>
    </location>
</feature>
<evidence type="ECO:0000313" key="2">
    <source>
        <dbReference type="EMBL" id="CAA9261824.1"/>
    </source>
</evidence>
<dbReference type="EMBL" id="CADCTL010000183">
    <property type="protein sequence ID" value="CAA9261824.1"/>
    <property type="molecule type" value="Genomic_DNA"/>
</dbReference>
<sequence length="146" mass="15898">PPALGEPGRGGGRAGAAALRRPVPARPRRQGRAEHRVFRGAGRLRHRRRARGRSRGRRPQGLRPFRLDGAAGGRRRSARRGRRCAGLAPRRGRPLRARGDGCRSDGHAGAAAQRRRGSENAGRREMQGSARCGRAAVQERHPRPGL</sequence>
<accession>A0A6J4IWE4</accession>
<reference evidence="2" key="1">
    <citation type="submission" date="2020-02" db="EMBL/GenBank/DDBJ databases">
        <authorList>
            <person name="Meier V. D."/>
        </authorList>
    </citation>
    <scope>NUCLEOTIDE SEQUENCE</scope>
    <source>
        <strain evidence="2">AVDCRST_MAG04</strain>
    </source>
</reference>
<feature type="compositionally biased region" description="Basic residues" evidence="1">
    <location>
        <begin position="73"/>
        <end position="83"/>
    </location>
</feature>
<feature type="compositionally biased region" description="Basic and acidic residues" evidence="1">
    <location>
        <begin position="97"/>
        <end position="106"/>
    </location>
</feature>